<dbReference type="Proteomes" id="UP001396334">
    <property type="component" value="Unassembled WGS sequence"/>
</dbReference>
<sequence>MTPSAYKCLESTTNRIYVSHHVQFIPHIFPFATRHVLHVPRQSDVSLPIMSCQPDVLLPTMPDDVIGTPVPLDNPPQQDVSPDLQQQHVSHDLHSKMSLLTFHNIILCYIEFTGRIQGTLVPHLLMLLLE</sequence>
<reference evidence="1 2" key="1">
    <citation type="journal article" date="2024" name="G3 (Bethesda)">
        <title>Genome assembly of Hibiscus sabdariffa L. provides insights into metabolisms of medicinal natural products.</title>
        <authorList>
            <person name="Kim T."/>
        </authorList>
    </citation>
    <scope>NUCLEOTIDE SEQUENCE [LARGE SCALE GENOMIC DNA]</scope>
    <source>
        <strain evidence="1">TK-2024</strain>
        <tissue evidence="1">Old leaves</tissue>
    </source>
</reference>
<evidence type="ECO:0000313" key="2">
    <source>
        <dbReference type="Proteomes" id="UP001396334"/>
    </source>
</evidence>
<keyword evidence="2" id="KW-1185">Reference proteome</keyword>
<accession>A0ABR2Q7X0</accession>
<evidence type="ECO:0000313" key="1">
    <source>
        <dbReference type="EMBL" id="KAK8996634.1"/>
    </source>
</evidence>
<proteinExistence type="predicted"/>
<organism evidence="1 2">
    <name type="scientific">Hibiscus sabdariffa</name>
    <name type="common">roselle</name>
    <dbReference type="NCBI Taxonomy" id="183260"/>
    <lineage>
        <taxon>Eukaryota</taxon>
        <taxon>Viridiplantae</taxon>
        <taxon>Streptophyta</taxon>
        <taxon>Embryophyta</taxon>
        <taxon>Tracheophyta</taxon>
        <taxon>Spermatophyta</taxon>
        <taxon>Magnoliopsida</taxon>
        <taxon>eudicotyledons</taxon>
        <taxon>Gunneridae</taxon>
        <taxon>Pentapetalae</taxon>
        <taxon>rosids</taxon>
        <taxon>malvids</taxon>
        <taxon>Malvales</taxon>
        <taxon>Malvaceae</taxon>
        <taxon>Malvoideae</taxon>
        <taxon>Hibiscus</taxon>
    </lineage>
</organism>
<comment type="caution">
    <text evidence="1">The sequence shown here is derived from an EMBL/GenBank/DDBJ whole genome shotgun (WGS) entry which is preliminary data.</text>
</comment>
<protein>
    <submittedName>
        <fullName evidence="1">Uncharacterized protein</fullName>
    </submittedName>
</protein>
<gene>
    <name evidence="1" type="ORF">V6N11_081900</name>
</gene>
<name>A0ABR2Q7X0_9ROSI</name>
<dbReference type="EMBL" id="JBBPBN010000044">
    <property type="protein sequence ID" value="KAK8996634.1"/>
    <property type="molecule type" value="Genomic_DNA"/>
</dbReference>